<comment type="caution">
    <text evidence="2">The sequence shown here is derived from an EMBL/GenBank/DDBJ whole genome shotgun (WGS) entry which is preliminary data.</text>
</comment>
<name>A0A5F1YSD9_9LEPT</name>
<reference evidence="2" key="1">
    <citation type="journal article" date="2019" name="PLoS Negl. Trop. Dis.">
        <title>Revisiting the worldwide diversity of Leptospira species in the environment.</title>
        <authorList>
            <person name="Vincent A.T."/>
            <person name="Schiettekatte O."/>
            <person name="Bourhy P."/>
            <person name="Veyrier F.J."/>
            <person name="Picardeau M."/>
        </authorList>
    </citation>
    <scope>NUCLEOTIDE SEQUENCE [LARGE SCALE GENOMIC DNA]</scope>
    <source>
        <strain evidence="2">201800299</strain>
    </source>
</reference>
<dbReference type="AlphaFoldDB" id="A0A5F1YSD9"/>
<proteinExistence type="predicted"/>
<sequence length="482" mass="54840">MRTAFLLLLFSFPFRVFSASESSGWYEFGWLGWGLGSSGKSLSSYADPKEAMQERTEKESRILSSVFRSGVDKTFSTDRFRWKIQTDLSLSPDSGIAFFAGKNLYLEWKTKNTSVFLGRKREETKRSSFRDWIDGTDGVIVESSFGDLGRIRLDLFDFYSGFPLFEKKAFAEKILKSKPKMAVSSEKDGERVVTEENTSNSSFQNRYRGGVSYGWSSEFLDAGIRFQYLNLQNWGNFSNDLKADPSSNVSSGDRDYLTHSTVELNWKWNGLYCFLSGILARGQDKTNWNRNRNSSSIPISGEAILVSLGVTLPFGDFHLFGFLPDRDKRNSQDEVLELGFVGMGSSPSPVFATIQSLDFYPSAWITDRGLEKRNTRQGGRRQSAWFGADLEYKKSLYQVRLYFASYTFLSETGEHSGALTISKETFQRRFFREFCLQGSFYFPSENPKIPFSFLKLSLGGWIGDPSSDQKEIFFQIQTGAIL</sequence>
<gene>
    <name evidence="2" type="ORF">EHQ17_07065</name>
</gene>
<accession>A0A5F1YSD9</accession>
<dbReference type="NCBIfam" id="NF047476">
    <property type="entry name" value="LA_2168_fam"/>
    <property type="match status" value="1"/>
</dbReference>
<protein>
    <recommendedName>
        <fullName evidence="4">Porin</fullName>
    </recommendedName>
</protein>
<evidence type="ECO:0008006" key="4">
    <source>
        <dbReference type="Google" id="ProtNLM"/>
    </source>
</evidence>
<dbReference type="RefSeq" id="WP_135592421.1">
    <property type="nucleotide sequence ID" value="NZ_RQEZ01000105.1"/>
</dbReference>
<feature type="chain" id="PRO_5043206818" description="Porin" evidence="1">
    <location>
        <begin position="19"/>
        <end position="482"/>
    </location>
</feature>
<evidence type="ECO:0000256" key="1">
    <source>
        <dbReference type="SAM" id="SignalP"/>
    </source>
</evidence>
<dbReference type="EMBL" id="RQFA01000032">
    <property type="protein sequence ID" value="TGK35194.1"/>
    <property type="molecule type" value="Genomic_DNA"/>
</dbReference>
<dbReference type="Proteomes" id="UP000298277">
    <property type="component" value="Unassembled WGS sequence"/>
</dbReference>
<organism evidence="2 3">
    <name type="scientific">Leptospira gomenensis</name>
    <dbReference type="NCBI Taxonomy" id="2484974"/>
    <lineage>
        <taxon>Bacteria</taxon>
        <taxon>Pseudomonadati</taxon>
        <taxon>Spirochaetota</taxon>
        <taxon>Spirochaetia</taxon>
        <taxon>Leptospirales</taxon>
        <taxon>Leptospiraceae</taxon>
        <taxon>Leptospira</taxon>
    </lineage>
</organism>
<evidence type="ECO:0000313" key="3">
    <source>
        <dbReference type="Proteomes" id="UP000298277"/>
    </source>
</evidence>
<feature type="signal peptide" evidence="1">
    <location>
        <begin position="1"/>
        <end position="18"/>
    </location>
</feature>
<evidence type="ECO:0000313" key="2">
    <source>
        <dbReference type="EMBL" id="TGK35194.1"/>
    </source>
</evidence>
<keyword evidence="3" id="KW-1185">Reference proteome</keyword>
<dbReference type="OrthoDB" id="340118at2"/>
<keyword evidence="1" id="KW-0732">Signal</keyword>